<dbReference type="RefSeq" id="WP_229933688.1">
    <property type="nucleotide sequence ID" value="NZ_CAJHOF010000036.1"/>
</dbReference>
<organism evidence="1 2">
    <name type="scientific">Campylobacter majalis</name>
    <dbReference type="NCBI Taxonomy" id="2790656"/>
    <lineage>
        <taxon>Bacteria</taxon>
        <taxon>Pseudomonadati</taxon>
        <taxon>Campylobacterota</taxon>
        <taxon>Epsilonproteobacteria</taxon>
        <taxon>Campylobacterales</taxon>
        <taxon>Campylobacteraceae</taxon>
        <taxon>Campylobacter</taxon>
    </lineage>
</organism>
<proteinExistence type="predicted"/>
<dbReference type="InterPro" id="IPR058702">
    <property type="entry name" value="MafI2-like"/>
</dbReference>
<protein>
    <submittedName>
        <fullName evidence="1">Uncharacterized protein</fullName>
    </submittedName>
</protein>
<gene>
    <name evidence="1" type="ORF">LMG7974_01919</name>
</gene>
<sequence length="64" mass="7382">MGKIRPNIRGVAFDYKENGTVYLYDYLDSEPTDEDYDVFSCALTELYSVSPELDTKYGLVLFKI</sequence>
<comment type="caution">
    <text evidence="1">The sequence shown here is derived from an EMBL/GenBank/DDBJ whole genome shotgun (WGS) entry which is preliminary data.</text>
</comment>
<accession>A0ABN7KCN2</accession>
<evidence type="ECO:0000313" key="1">
    <source>
        <dbReference type="EMBL" id="CAD7289834.1"/>
    </source>
</evidence>
<dbReference type="EMBL" id="CAJHOF010000036">
    <property type="protein sequence ID" value="CAD7289834.1"/>
    <property type="molecule type" value="Genomic_DNA"/>
</dbReference>
<name>A0ABN7KCN2_9BACT</name>
<reference evidence="1 2" key="1">
    <citation type="submission" date="2020-11" db="EMBL/GenBank/DDBJ databases">
        <authorList>
            <person name="Peeters C."/>
        </authorList>
    </citation>
    <scope>NUCLEOTIDE SEQUENCE [LARGE SCALE GENOMIC DNA]</scope>
    <source>
        <strain evidence="1 2">LMG 7974</strain>
    </source>
</reference>
<dbReference type="Pfam" id="PF26541">
    <property type="entry name" value="MafI2"/>
    <property type="match status" value="1"/>
</dbReference>
<evidence type="ECO:0000313" key="2">
    <source>
        <dbReference type="Proteomes" id="UP000789803"/>
    </source>
</evidence>
<keyword evidence="2" id="KW-1185">Reference proteome</keyword>
<dbReference type="Proteomes" id="UP000789803">
    <property type="component" value="Unassembled WGS sequence"/>
</dbReference>